<reference evidence="2 3" key="1">
    <citation type="journal article" date="2008" name="Int. J. Syst. Evol. Microbiol.">
        <title>Amphritea japonica sp. nov. and Amphritea balenae sp. nov., isolated from the sediment adjacent to sperm whale carcasses off Kagoshima, Japan.</title>
        <authorList>
            <person name="Miyazaki M."/>
            <person name="Nogi Y."/>
            <person name="Fujiwara Y."/>
            <person name="Kawato M."/>
            <person name="Nagahama T."/>
            <person name="Kubokawa K."/>
            <person name="Horikoshi K."/>
        </authorList>
    </citation>
    <scope>NUCLEOTIDE SEQUENCE [LARGE SCALE GENOMIC DNA]</scope>
    <source>
        <strain evidence="2 3">ATCC BAA-1530</strain>
    </source>
</reference>
<sequence length="306" mass="34914">MDDSPLNAFLSLPAWLVTGLFLLAIAGYFQFKSGSSYALMNRLYALLIGGSEFSDRKLKKFWQERTDIERFNALFHMQTKSLKEIHWIQQRVQKNELNIKFFSKMRGGFDSQLRKVKKINPWITVFPGVVFLGIALSIQPLLFIASSNGAIVKLKNESQWVSLNKNGFSSISYLIILEESKEWAFDKSACESLGQVGVVNTTGLSIESVKIICSSFEDPESIAYFNQTIKDQKIFWYIGTLYFFVAILISRLLISMIHTIKARPQLYEALIKARRDRILRSGSIKQSNSPINEQIENSPQLEEATN</sequence>
<dbReference type="KEGG" id="ajp:AMJAP_0012"/>
<proteinExistence type="predicted"/>
<evidence type="ECO:0000313" key="2">
    <source>
        <dbReference type="EMBL" id="BBB24614.1"/>
    </source>
</evidence>
<evidence type="ECO:0000313" key="3">
    <source>
        <dbReference type="Proteomes" id="UP000595663"/>
    </source>
</evidence>
<protein>
    <submittedName>
        <fullName evidence="2">Uncharacterized protein</fullName>
    </submittedName>
</protein>
<keyword evidence="1" id="KW-0472">Membrane</keyword>
<dbReference type="OrthoDB" id="6120492at2"/>
<gene>
    <name evidence="2" type="ORF">AMJAP_0012</name>
</gene>
<dbReference type="Proteomes" id="UP000595663">
    <property type="component" value="Chromosome"/>
</dbReference>
<feature type="transmembrane region" description="Helical" evidence="1">
    <location>
        <begin position="234"/>
        <end position="254"/>
    </location>
</feature>
<dbReference type="AlphaFoldDB" id="A0A7R6SQW9"/>
<feature type="transmembrane region" description="Helical" evidence="1">
    <location>
        <begin position="12"/>
        <end position="31"/>
    </location>
</feature>
<dbReference type="RefSeq" id="WP_019621227.1">
    <property type="nucleotide sequence ID" value="NZ_AP014545.1"/>
</dbReference>
<evidence type="ECO:0000256" key="1">
    <source>
        <dbReference type="SAM" id="Phobius"/>
    </source>
</evidence>
<dbReference type="EMBL" id="AP014545">
    <property type="protein sequence ID" value="BBB24614.1"/>
    <property type="molecule type" value="Genomic_DNA"/>
</dbReference>
<organism evidence="2 3">
    <name type="scientific">Amphritea japonica ATCC BAA-1530</name>
    <dbReference type="NCBI Taxonomy" id="1278309"/>
    <lineage>
        <taxon>Bacteria</taxon>
        <taxon>Pseudomonadati</taxon>
        <taxon>Pseudomonadota</taxon>
        <taxon>Gammaproteobacteria</taxon>
        <taxon>Oceanospirillales</taxon>
        <taxon>Oceanospirillaceae</taxon>
        <taxon>Amphritea</taxon>
    </lineage>
</organism>
<keyword evidence="1" id="KW-1133">Transmembrane helix</keyword>
<feature type="transmembrane region" description="Helical" evidence="1">
    <location>
        <begin position="122"/>
        <end position="145"/>
    </location>
</feature>
<dbReference type="Pfam" id="PF19723">
    <property type="entry name" value="DUF6216"/>
    <property type="match status" value="1"/>
</dbReference>
<keyword evidence="3" id="KW-1185">Reference proteome</keyword>
<accession>A0A7R6SQW9</accession>
<dbReference type="InterPro" id="IPR046188">
    <property type="entry name" value="DUF6216"/>
</dbReference>
<keyword evidence="1" id="KW-0812">Transmembrane</keyword>
<name>A0A7R6SQW9_9GAMM</name>